<dbReference type="Pfam" id="PF01722">
    <property type="entry name" value="BolA"/>
    <property type="match status" value="1"/>
</dbReference>
<keyword evidence="5" id="KW-1185">Reference proteome</keyword>
<feature type="compositionally biased region" description="Basic and acidic residues" evidence="3">
    <location>
        <begin position="69"/>
        <end position="104"/>
    </location>
</feature>
<organism evidence="4 5">
    <name type="scientific">Ophiocordyceps sinensis</name>
    <dbReference type="NCBI Taxonomy" id="72228"/>
    <lineage>
        <taxon>Eukaryota</taxon>
        <taxon>Fungi</taxon>
        <taxon>Dikarya</taxon>
        <taxon>Ascomycota</taxon>
        <taxon>Pezizomycotina</taxon>
        <taxon>Sordariomycetes</taxon>
        <taxon>Hypocreomycetidae</taxon>
        <taxon>Hypocreales</taxon>
        <taxon>Ophiocordycipitaceae</taxon>
        <taxon>Ophiocordyceps</taxon>
    </lineage>
</organism>
<dbReference type="InterPro" id="IPR002634">
    <property type="entry name" value="BolA"/>
</dbReference>
<dbReference type="SUPFAM" id="SSF82657">
    <property type="entry name" value="BolA-like"/>
    <property type="match status" value="1"/>
</dbReference>
<proteinExistence type="inferred from homology"/>
<evidence type="ECO:0000256" key="3">
    <source>
        <dbReference type="SAM" id="MobiDB-lite"/>
    </source>
</evidence>
<dbReference type="Gene3D" id="3.10.20.90">
    <property type="entry name" value="Phosphatidylinositol 3-kinase Catalytic Subunit, Chain A, domain 1"/>
    <property type="match status" value="1"/>
</dbReference>
<dbReference type="InterPro" id="IPR052275">
    <property type="entry name" value="Mt_Fe-S_assembly_factor"/>
</dbReference>
<dbReference type="GO" id="GO:0005759">
    <property type="term" value="C:mitochondrial matrix"/>
    <property type="evidence" value="ECO:0007669"/>
    <property type="project" value="TreeGrafter"/>
</dbReference>
<dbReference type="AlphaFoldDB" id="A0A8H4V8J9"/>
<dbReference type="PANTHER" id="PTHR46188:SF1">
    <property type="entry name" value="BOLA-LIKE PROTEIN 3"/>
    <property type="match status" value="1"/>
</dbReference>
<dbReference type="Proteomes" id="UP000557566">
    <property type="component" value="Unassembled WGS sequence"/>
</dbReference>
<dbReference type="InterPro" id="IPR036065">
    <property type="entry name" value="BolA-like_sf"/>
</dbReference>
<feature type="compositionally biased region" description="Low complexity" evidence="3">
    <location>
        <begin position="33"/>
        <end position="58"/>
    </location>
</feature>
<dbReference type="PANTHER" id="PTHR46188">
    <property type="entry name" value="BOLA-LIKE PROTEIN 3"/>
    <property type="match status" value="1"/>
</dbReference>
<name>A0A8H4V8J9_9HYPO</name>
<evidence type="ECO:0008006" key="6">
    <source>
        <dbReference type="Google" id="ProtNLM"/>
    </source>
</evidence>
<comment type="similarity">
    <text evidence="1 2">Belongs to the BolA/IbaG family.</text>
</comment>
<evidence type="ECO:0000313" key="4">
    <source>
        <dbReference type="EMBL" id="KAF4511610.1"/>
    </source>
</evidence>
<feature type="region of interest" description="Disordered" evidence="3">
    <location>
        <begin position="33"/>
        <end position="113"/>
    </location>
</feature>
<sequence length="189" mass="20438">MMRRAATTLCPRLFSPFYHSPRAATIVVLSSTSTSTSSAPRSLSSTQHRLSSSTSAPLSSPPQKQPQDQGRDPSQDQDPGHDLDPKDQDPKDQDPKDQDPRDQDAASSMTPAERSVAALLAQKLQPTNLLVQDVSGGCGSMYAIQIESPLFRGHSLLRQQRMVNAALGDLVKSWHGLQIRTSVPPPDAS</sequence>
<reference evidence="4 5" key="1">
    <citation type="journal article" date="2020" name="Genome Biol. Evol.">
        <title>A new high-quality draft genome assembly of the Chinese cordyceps Ophiocordyceps sinensis.</title>
        <authorList>
            <person name="Shu R."/>
            <person name="Zhang J."/>
            <person name="Meng Q."/>
            <person name="Zhang H."/>
            <person name="Zhou G."/>
            <person name="Li M."/>
            <person name="Wu P."/>
            <person name="Zhao Y."/>
            <person name="Chen C."/>
            <person name="Qin Q."/>
        </authorList>
    </citation>
    <scope>NUCLEOTIDE SEQUENCE [LARGE SCALE GENOMIC DNA]</scope>
    <source>
        <strain evidence="4 5">IOZ07</strain>
    </source>
</reference>
<accession>A0A8H4V8J9</accession>
<protein>
    <recommendedName>
        <fullName evidence="6">Bola-like protein</fullName>
    </recommendedName>
</protein>
<evidence type="ECO:0000313" key="5">
    <source>
        <dbReference type="Proteomes" id="UP000557566"/>
    </source>
</evidence>
<evidence type="ECO:0000256" key="1">
    <source>
        <dbReference type="ARBA" id="ARBA00005578"/>
    </source>
</evidence>
<evidence type="ECO:0000256" key="2">
    <source>
        <dbReference type="RuleBase" id="RU003860"/>
    </source>
</evidence>
<gene>
    <name evidence="4" type="ORF">G6O67_003391</name>
</gene>
<comment type="caution">
    <text evidence="4">The sequence shown here is derived from an EMBL/GenBank/DDBJ whole genome shotgun (WGS) entry which is preliminary data.</text>
</comment>
<dbReference type="OrthoDB" id="203381at2759"/>
<dbReference type="EMBL" id="JAAVMX010000003">
    <property type="protein sequence ID" value="KAF4511610.1"/>
    <property type="molecule type" value="Genomic_DNA"/>
</dbReference>